<organism evidence="2 3">
    <name type="scientific">Saccharothrix australiensis</name>
    <dbReference type="NCBI Taxonomy" id="2072"/>
    <lineage>
        <taxon>Bacteria</taxon>
        <taxon>Bacillati</taxon>
        <taxon>Actinomycetota</taxon>
        <taxon>Actinomycetes</taxon>
        <taxon>Pseudonocardiales</taxon>
        <taxon>Pseudonocardiaceae</taxon>
        <taxon>Saccharothrix</taxon>
    </lineage>
</organism>
<sequence>MTAQTSVSSGLTTGLYLFAALNDFVPVVPVVVLLFTDAGLGPVEVSSLFAILAFAALALEVPSGAWADVTSRRRLLALGASARALCFALWVLFPSYPAFVLGAVLWGACHALTSGTLEALVYDHLRATGDTARYPRLMGRSRVAALTANVAATALAAPLLALGSYVLVEVVSGAVCLVTAAVALCLPEGAGARRPERGHRLTAYLGMLATGLSEVRRDVVVRRAALLAAVLPAVLVLDEYLPLLARSTGVPTATVPLMVILAVAGKAAGGWLAGRLAALRPTALAPALGAAAVLLAVGASSGHPLGVVPVAAGLGVVQLSIVLAQARLQDVVRGTARATVTSVAGLGTDAVAIAFYGWYAVGSGWFGIAALFAGFAVVPLLVATAMPRWLPGPGAR</sequence>
<feature type="transmembrane region" description="Helical" evidence="1">
    <location>
        <begin position="15"/>
        <end position="36"/>
    </location>
</feature>
<dbReference type="InterPro" id="IPR053160">
    <property type="entry name" value="MFS_DHA3_Transporter"/>
</dbReference>
<feature type="transmembrane region" description="Helical" evidence="1">
    <location>
        <begin position="224"/>
        <end position="243"/>
    </location>
</feature>
<dbReference type="InterPro" id="IPR011701">
    <property type="entry name" value="MFS"/>
</dbReference>
<dbReference type="InterPro" id="IPR036259">
    <property type="entry name" value="MFS_trans_sf"/>
</dbReference>
<proteinExistence type="predicted"/>
<keyword evidence="1" id="KW-1133">Transmembrane helix</keyword>
<feature type="transmembrane region" description="Helical" evidence="1">
    <location>
        <begin position="75"/>
        <end position="93"/>
    </location>
</feature>
<gene>
    <name evidence="2" type="ORF">C8E97_4469</name>
</gene>
<evidence type="ECO:0000256" key="1">
    <source>
        <dbReference type="SAM" id="Phobius"/>
    </source>
</evidence>
<dbReference type="AlphaFoldDB" id="A0A495W2B4"/>
<feature type="transmembrane region" description="Helical" evidence="1">
    <location>
        <begin position="167"/>
        <end position="187"/>
    </location>
</feature>
<evidence type="ECO:0000313" key="3">
    <source>
        <dbReference type="Proteomes" id="UP000282084"/>
    </source>
</evidence>
<keyword evidence="3" id="KW-1185">Reference proteome</keyword>
<feature type="transmembrane region" description="Helical" evidence="1">
    <location>
        <begin position="365"/>
        <end position="386"/>
    </location>
</feature>
<reference evidence="2 3" key="1">
    <citation type="submission" date="2018-10" db="EMBL/GenBank/DDBJ databases">
        <title>Sequencing the genomes of 1000 actinobacteria strains.</title>
        <authorList>
            <person name="Klenk H.-P."/>
        </authorList>
    </citation>
    <scope>NUCLEOTIDE SEQUENCE [LARGE SCALE GENOMIC DNA]</scope>
    <source>
        <strain evidence="2 3">DSM 43800</strain>
    </source>
</reference>
<feature type="transmembrane region" description="Helical" evidence="1">
    <location>
        <begin position="143"/>
        <end position="161"/>
    </location>
</feature>
<accession>A0A495W2B4</accession>
<dbReference type="SUPFAM" id="SSF103473">
    <property type="entry name" value="MFS general substrate transporter"/>
    <property type="match status" value="1"/>
</dbReference>
<evidence type="ECO:0000313" key="2">
    <source>
        <dbReference type="EMBL" id="RKT55782.1"/>
    </source>
</evidence>
<dbReference type="Pfam" id="PF07690">
    <property type="entry name" value="MFS_1"/>
    <property type="match status" value="1"/>
</dbReference>
<dbReference type="PANTHER" id="PTHR23530:SF1">
    <property type="entry name" value="PERMEASE, MAJOR FACILITATOR SUPERFAMILY-RELATED"/>
    <property type="match status" value="1"/>
</dbReference>
<comment type="caution">
    <text evidence="2">The sequence shown here is derived from an EMBL/GenBank/DDBJ whole genome shotgun (WGS) entry which is preliminary data.</text>
</comment>
<feature type="transmembrane region" description="Helical" evidence="1">
    <location>
        <begin position="255"/>
        <end position="274"/>
    </location>
</feature>
<feature type="transmembrane region" description="Helical" evidence="1">
    <location>
        <begin position="99"/>
        <end position="122"/>
    </location>
</feature>
<name>A0A495W2B4_9PSEU</name>
<feature type="transmembrane region" description="Helical" evidence="1">
    <location>
        <begin position="338"/>
        <end position="359"/>
    </location>
</feature>
<keyword evidence="1" id="KW-0472">Membrane</keyword>
<dbReference type="PANTHER" id="PTHR23530">
    <property type="entry name" value="TRANSPORT PROTEIN-RELATED"/>
    <property type="match status" value="1"/>
</dbReference>
<protein>
    <submittedName>
        <fullName evidence="2">MFS transporter</fullName>
    </submittedName>
</protein>
<feature type="transmembrane region" description="Helical" evidence="1">
    <location>
        <begin position="48"/>
        <end position="68"/>
    </location>
</feature>
<dbReference type="EMBL" id="RBXO01000001">
    <property type="protein sequence ID" value="RKT55782.1"/>
    <property type="molecule type" value="Genomic_DNA"/>
</dbReference>
<keyword evidence="1" id="KW-0812">Transmembrane</keyword>
<dbReference type="GO" id="GO:0022857">
    <property type="term" value="F:transmembrane transporter activity"/>
    <property type="evidence" value="ECO:0007669"/>
    <property type="project" value="InterPro"/>
</dbReference>
<dbReference type="Proteomes" id="UP000282084">
    <property type="component" value="Unassembled WGS sequence"/>
</dbReference>
<dbReference type="Gene3D" id="1.20.1250.20">
    <property type="entry name" value="MFS general substrate transporter like domains"/>
    <property type="match status" value="1"/>
</dbReference>
<feature type="transmembrane region" description="Helical" evidence="1">
    <location>
        <begin position="281"/>
        <end position="299"/>
    </location>
</feature>
<feature type="transmembrane region" description="Helical" evidence="1">
    <location>
        <begin position="305"/>
        <end position="326"/>
    </location>
</feature>